<dbReference type="EMBL" id="CP110232">
    <property type="protein sequence ID" value="WEG74206.1"/>
    <property type="molecule type" value="Genomic_DNA"/>
</dbReference>
<dbReference type="PROSITE" id="PS51782">
    <property type="entry name" value="LYSM"/>
    <property type="match status" value="1"/>
</dbReference>
<dbReference type="AlphaFoldDB" id="A0AAF0I8P9"/>
<dbReference type="SUPFAM" id="SSF54106">
    <property type="entry name" value="LysM domain"/>
    <property type="match status" value="1"/>
</dbReference>
<organism evidence="3 4">
    <name type="scientific">Vagococcus intermedius</name>
    <dbReference type="NCBI Taxonomy" id="2991418"/>
    <lineage>
        <taxon>Bacteria</taxon>
        <taxon>Bacillati</taxon>
        <taxon>Bacillota</taxon>
        <taxon>Bacilli</taxon>
        <taxon>Lactobacillales</taxon>
        <taxon>Enterococcaceae</taxon>
        <taxon>Vagococcus</taxon>
    </lineage>
</organism>
<dbReference type="KEGG" id="vie:OL234_04735"/>
<dbReference type="CDD" id="cd00118">
    <property type="entry name" value="LysM"/>
    <property type="match status" value="1"/>
</dbReference>
<protein>
    <submittedName>
        <fullName evidence="3">LysM peptidoglycan-binding domain-containing protein</fullName>
    </submittedName>
</protein>
<dbReference type="SMART" id="SM00257">
    <property type="entry name" value="LysM"/>
    <property type="match status" value="1"/>
</dbReference>
<dbReference type="InterPro" id="IPR036779">
    <property type="entry name" value="LysM_dom_sf"/>
</dbReference>
<feature type="chain" id="PRO_5041957077" evidence="1">
    <location>
        <begin position="29"/>
        <end position="308"/>
    </location>
</feature>
<reference evidence="3" key="1">
    <citation type="submission" date="2022-10" db="EMBL/GenBank/DDBJ databases">
        <title>Vagococcus sp. isolated from poultry meat.</title>
        <authorList>
            <person name="Johansson P."/>
            <person name="Bjorkroth J."/>
        </authorList>
    </citation>
    <scope>NUCLEOTIDE SEQUENCE</scope>
    <source>
        <strain evidence="3">STAA11</strain>
    </source>
</reference>
<dbReference type="Pfam" id="PF01476">
    <property type="entry name" value="LysM"/>
    <property type="match status" value="1"/>
</dbReference>
<name>A0AAF0I8P9_9ENTE</name>
<proteinExistence type="predicted"/>
<dbReference type="InterPro" id="IPR018392">
    <property type="entry name" value="LysM"/>
</dbReference>
<sequence>MSVKKLLVSTAVLGGVVAGGLFASEASADSIYTVKQDDSLSKISYRLNGDFSLVDQLATVNNIKNIDLIFVGQKLNLSVDGTIKPATQEDIATKPEVANPEEAVTVPEAQMEAVVEAGPTEKDVYTVAVEQQPVQEETYVAPVVEEQPVQEEAYVAPVVEEQPVQEEAYVAPVVEEQPVKEEAYVAPVVEEQPVKEEAYVAPVVEEQPVQEEAYVAPVVEEQPVKEEAPVSNVSGSDADAKAWIAMRESTNSYTAQNGYYYGKYQLGQNLLKYGTSPEGQERAADEYVSERYGSWSNAQQFWMSNNWY</sequence>
<feature type="signal peptide" evidence="1">
    <location>
        <begin position="1"/>
        <end position="28"/>
    </location>
</feature>
<dbReference type="Proteomes" id="UP001179647">
    <property type="component" value="Chromosome"/>
</dbReference>
<evidence type="ECO:0000313" key="4">
    <source>
        <dbReference type="Proteomes" id="UP001179647"/>
    </source>
</evidence>
<accession>A0AAF0I8P9</accession>
<evidence type="ECO:0000313" key="3">
    <source>
        <dbReference type="EMBL" id="WEG74206.1"/>
    </source>
</evidence>
<feature type="domain" description="LysM" evidence="2">
    <location>
        <begin position="30"/>
        <end position="77"/>
    </location>
</feature>
<gene>
    <name evidence="3" type="ORF">OL234_04735</name>
</gene>
<dbReference type="RefSeq" id="WP_275470005.1">
    <property type="nucleotide sequence ID" value="NZ_CP110232.1"/>
</dbReference>
<keyword evidence="1" id="KW-0732">Signal</keyword>
<evidence type="ECO:0000256" key="1">
    <source>
        <dbReference type="SAM" id="SignalP"/>
    </source>
</evidence>
<evidence type="ECO:0000259" key="2">
    <source>
        <dbReference type="PROSITE" id="PS51782"/>
    </source>
</evidence>
<dbReference type="Gene3D" id="3.10.350.10">
    <property type="entry name" value="LysM domain"/>
    <property type="match status" value="1"/>
</dbReference>
<keyword evidence="4" id="KW-1185">Reference proteome</keyword>